<feature type="chain" id="PRO_5016412219" evidence="2">
    <location>
        <begin position="23"/>
        <end position="187"/>
    </location>
</feature>
<evidence type="ECO:0000256" key="2">
    <source>
        <dbReference type="SAM" id="SignalP"/>
    </source>
</evidence>
<keyword evidence="2" id="KW-0732">Signal</keyword>
<dbReference type="EMBL" id="KZ819604">
    <property type="protein sequence ID" value="PWN33727.1"/>
    <property type="molecule type" value="Genomic_DNA"/>
</dbReference>
<sequence length="187" mass="20349">MRYNFNSILALASLAFACQSFATPVLIINKDEQGFSLYERSMSDTNDIQDDMPTLQKRVVITTPSPISFSSIGRITTPTTTRSRINKSVSTTTNTNTIRTNEAGSRTVTRTTSLNGGNFTPISLGPQRTVNTSNRRVTRTRTTSSTTTRNTNTASTTVTRNGRGTVNRLQSGTTLSSPTNLDLNVSI</sequence>
<reference evidence="3 4" key="1">
    <citation type="journal article" date="2018" name="Mol. Biol. Evol.">
        <title>Broad Genomic Sampling Reveals a Smut Pathogenic Ancestry of the Fungal Clade Ustilaginomycotina.</title>
        <authorList>
            <person name="Kijpornyongpan T."/>
            <person name="Mondo S.J."/>
            <person name="Barry K."/>
            <person name="Sandor L."/>
            <person name="Lee J."/>
            <person name="Lipzen A."/>
            <person name="Pangilinan J."/>
            <person name="LaButti K."/>
            <person name="Hainaut M."/>
            <person name="Henrissat B."/>
            <person name="Grigoriev I.V."/>
            <person name="Spatafora J.W."/>
            <person name="Aime M.C."/>
        </authorList>
    </citation>
    <scope>NUCLEOTIDE SEQUENCE [LARGE SCALE GENOMIC DNA]</scope>
    <source>
        <strain evidence="3 4">MCA 3882</strain>
    </source>
</reference>
<accession>A0A316V7Y8</accession>
<dbReference type="GeneID" id="37022779"/>
<proteinExistence type="predicted"/>
<dbReference type="AlphaFoldDB" id="A0A316V7Y8"/>
<name>A0A316V7Y8_9BASI</name>
<dbReference type="PROSITE" id="PS51257">
    <property type="entry name" value="PROKAR_LIPOPROTEIN"/>
    <property type="match status" value="1"/>
</dbReference>
<organism evidence="3 4">
    <name type="scientific">Meira miltonrushii</name>
    <dbReference type="NCBI Taxonomy" id="1280837"/>
    <lineage>
        <taxon>Eukaryota</taxon>
        <taxon>Fungi</taxon>
        <taxon>Dikarya</taxon>
        <taxon>Basidiomycota</taxon>
        <taxon>Ustilaginomycotina</taxon>
        <taxon>Exobasidiomycetes</taxon>
        <taxon>Exobasidiales</taxon>
        <taxon>Brachybasidiaceae</taxon>
        <taxon>Meira</taxon>
    </lineage>
</organism>
<evidence type="ECO:0000313" key="4">
    <source>
        <dbReference type="Proteomes" id="UP000245771"/>
    </source>
</evidence>
<dbReference type="RefSeq" id="XP_025354029.1">
    <property type="nucleotide sequence ID" value="XM_025500998.1"/>
</dbReference>
<feature type="signal peptide" evidence="2">
    <location>
        <begin position="1"/>
        <end position="22"/>
    </location>
</feature>
<feature type="region of interest" description="Disordered" evidence="1">
    <location>
        <begin position="115"/>
        <end position="158"/>
    </location>
</feature>
<dbReference type="Proteomes" id="UP000245771">
    <property type="component" value="Unassembled WGS sequence"/>
</dbReference>
<feature type="compositionally biased region" description="Low complexity" evidence="1">
    <location>
        <begin position="128"/>
        <end position="158"/>
    </location>
</feature>
<evidence type="ECO:0000256" key="1">
    <source>
        <dbReference type="SAM" id="MobiDB-lite"/>
    </source>
</evidence>
<keyword evidence="4" id="KW-1185">Reference proteome</keyword>
<dbReference type="InParanoid" id="A0A316V7Y8"/>
<gene>
    <name evidence="3" type="ORF">FA14DRAFT_180363</name>
</gene>
<protein>
    <submittedName>
        <fullName evidence="3">Uncharacterized protein</fullName>
    </submittedName>
</protein>
<evidence type="ECO:0000313" key="3">
    <source>
        <dbReference type="EMBL" id="PWN33727.1"/>
    </source>
</evidence>